<organism evidence="1 2">
    <name type="scientific">Nonomuraea solani</name>
    <dbReference type="NCBI Taxonomy" id="1144553"/>
    <lineage>
        <taxon>Bacteria</taxon>
        <taxon>Bacillati</taxon>
        <taxon>Actinomycetota</taxon>
        <taxon>Actinomycetes</taxon>
        <taxon>Streptosporangiales</taxon>
        <taxon>Streptosporangiaceae</taxon>
        <taxon>Nonomuraea</taxon>
    </lineage>
</organism>
<protein>
    <submittedName>
        <fullName evidence="1">Uncharacterized protein</fullName>
    </submittedName>
</protein>
<name>A0A1H6CWF7_9ACTN</name>
<evidence type="ECO:0000313" key="2">
    <source>
        <dbReference type="Proteomes" id="UP000236732"/>
    </source>
</evidence>
<reference evidence="1 2" key="1">
    <citation type="submission" date="2016-10" db="EMBL/GenBank/DDBJ databases">
        <authorList>
            <person name="de Groot N.N."/>
        </authorList>
    </citation>
    <scope>NUCLEOTIDE SEQUENCE [LARGE SCALE GENOMIC DNA]</scope>
    <source>
        <strain evidence="1 2">CGMCC 4.7037</strain>
    </source>
</reference>
<keyword evidence="2" id="KW-1185">Reference proteome</keyword>
<dbReference type="OrthoDB" id="3541432at2"/>
<dbReference type="EMBL" id="FNVT01000004">
    <property type="protein sequence ID" value="SEG76875.1"/>
    <property type="molecule type" value="Genomic_DNA"/>
</dbReference>
<accession>A0A1H6CWF7</accession>
<dbReference type="RefSeq" id="WP_103956947.1">
    <property type="nucleotide sequence ID" value="NZ_FNVT01000004.1"/>
</dbReference>
<dbReference type="Proteomes" id="UP000236732">
    <property type="component" value="Unassembled WGS sequence"/>
</dbReference>
<gene>
    <name evidence="1" type="ORF">SAMN05444920_104426</name>
</gene>
<sequence length="72" mass="8111">MTTASYDVDELRTAYPEWSFFYSDEGVLYATRRGVRLQDAEIHKGLHQTVSANDAATVVDLLQDQERVAAMS</sequence>
<proteinExistence type="predicted"/>
<evidence type="ECO:0000313" key="1">
    <source>
        <dbReference type="EMBL" id="SEG76875.1"/>
    </source>
</evidence>
<dbReference type="AlphaFoldDB" id="A0A1H6CWF7"/>